<proteinExistence type="predicted"/>
<evidence type="ECO:0000256" key="1">
    <source>
        <dbReference type="SAM" id="MobiDB-lite"/>
    </source>
</evidence>
<name>A0ABS5L9X8_9BACI</name>
<organism evidence="2 3">
    <name type="scientific">Metabacillus flavus</name>
    <dbReference type="NCBI Taxonomy" id="2823519"/>
    <lineage>
        <taxon>Bacteria</taxon>
        <taxon>Bacillati</taxon>
        <taxon>Bacillota</taxon>
        <taxon>Bacilli</taxon>
        <taxon>Bacillales</taxon>
        <taxon>Bacillaceae</taxon>
        <taxon>Metabacillus</taxon>
    </lineage>
</organism>
<feature type="compositionally biased region" description="Acidic residues" evidence="1">
    <location>
        <begin position="186"/>
        <end position="195"/>
    </location>
</feature>
<evidence type="ECO:0000313" key="3">
    <source>
        <dbReference type="Proteomes" id="UP000682403"/>
    </source>
</evidence>
<feature type="compositionally biased region" description="Acidic residues" evidence="1">
    <location>
        <begin position="163"/>
        <end position="175"/>
    </location>
</feature>
<keyword evidence="3" id="KW-1185">Reference proteome</keyword>
<dbReference type="InterPro" id="IPR049646">
    <property type="entry name" value="GvpT/GvpP-like"/>
</dbReference>
<sequence>MNKSKLAKDMFKGGTVKRTVAGGILGATVGYFATPERSKKLLSLMGNEALKNAGIDADMEDVTSKLDRFKGVGEKSKKAIGKLNFMKKRKKEDNEFPENEDEQELSSEDEEYDDSEYEENTDVQDDNSYDSDEDNEDYNSLKEEKKRLQEQMKELEAKMSKYEDEDEDEDEDEEEYTGREKNSSASDDDDEDEEKDTVLSSNDDTSAAKN</sequence>
<evidence type="ECO:0008006" key="4">
    <source>
        <dbReference type="Google" id="ProtNLM"/>
    </source>
</evidence>
<reference evidence="2 3" key="1">
    <citation type="submission" date="2021-04" db="EMBL/GenBank/DDBJ databases">
        <title>Metabacillus sp. strain KIGAM252 whole genome sequence.</title>
        <authorList>
            <person name="Seo M.-J."/>
            <person name="Cho E.-S."/>
            <person name="Hwang C.Y."/>
            <person name="Yoon D.J."/>
        </authorList>
    </citation>
    <scope>NUCLEOTIDE SEQUENCE [LARGE SCALE GENOMIC DNA]</scope>
    <source>
        <strain evidence="2 3">KIGAM252</strain>
    </source>
</reference>
<feature type="compositionally biased region" description="Polar residues" evidence="1">
    <location>
        <begin position="198"/>
        <end position="210"/>
    </location>
</feature>
<dbReference type="NCBIfam" id="NF041669">
    <property type="entry name" value="GvpT"/>
    <property type="match status" value="1"/>
</dbReference>
<dbReference type="EMBL" id="JAGVRK010000001">
    <property type="protein sequence ID" value="MBS2967388.1"/>
    <property type="molecule type" value="Genomic_DNA"/>
</dbReference>
<protein>
    <recommendedName>
        <fullName evidence="4">YtxH domain-containing protein</fullName>
    </recommendedName>
</protein>
<accession>A0ABS5L9X8</accession>
<feature type="region of interest" description="Disordered" evidence="1">
    <location>
        <begin position="84"/>
        <end position="210"/>
    </location>
</feature>
<dbReference type="RefSeq" id="WP_211555797.1">
    <property type="nucleotide sequence ID" value="NZ_JAGVRK010000001.1"/>
</dbReference>
<feature type="compositionally biased region" description="Acidic residues" evidence="1">
    <location>
        <begin position="95"/>
        <end position="137"/>
    </location>
</feature>
<evidence type="ECO:0000313" key="2">
    <source>
        <dbReference type="EMBL" id="MBS2967388.1"/>
    </source>
</evidence>
<comment type="caution">
    <text evidence="2">The sequence shown here is derived from an EMBL/GenBank/DDBJ whole genome shotgun (WGS) entry which is preliminary data.</text>
</comment>
<feature type="compositionally biased region" description="Basic and acidic residues" evidence="1">
    <location>
        <begin position="139"/>
        <end position="162"/>
    </location>
</feature>
<gene>
    <name evidence="2" type="ORF">J9317_01105</name>
</gene>
<dbReference type="Proteomes" id="UP000682403">
    <property type="component" value="Unassembled WGS sequence"/>
</dbReference>